<organism evidence="2 3">
    <name type="scientific">Longimicrobium terrae</name>
    <dbReference type="NCBI Taxonomy" id="1639882"/>
    <lineage>
        <taxon>Bacteria</taxon>
        <taxon>Pseudomonadati</taxon>
        <taxon>Gemmatimonadota</taxon>
        <taxon>Longimicrobiia</taxon>
        <taxon>Longimicrobiales</taxon>
        <taxon>Longimicrobiaceae</taxon>
        <taxon>Longimicrobium</taxon>
    </lineage>
</organism>
<evidence type="ECO:0000313" key="2">
    <source>
        <dbReference type="EMBL" id="MBB6074023.1"/>
    </source>
</evidence>
<dbReference type="Proteomes" id="UP000582837">
    <property type="component" value="Unassembled WGS sequence"/>
</dbReference>
<feature type="non-terminal residue" evidence="2">
    <location>
        <position position="1"/>
    </location>
</feature>
<keyword evidence="3" id="KW-1185">Reference proteome</keyword>
<gene>
    <name evidence="1" type="ORF">HNQ61_002708</name>
    <name evidence="2" type="ORF">HNQ61_005704</name>
</gene>
<dbReference type="EMBL" id="JACHIA010000006">
    <property type="protein sequence ID" value="MBB6071086.1"/>
    <property type="molecule type" value="Genomic_DNA"/>
</dbReference>
<protein>
    <submittedName>
        <fullName evidence="2">Uncharacterized protein</fullName>
    </submittedName>
</protein>
<sequence>QILSVTLFEKTSLEQAFSAPDYTIPVRPAPNQLQLFDL</sequence>
<dbReference type="EMBL" id="JACHIA010000037">
    <property type="protein sequence ID" value="MBB6074023.1"/>
    <property type="molecule type" value="Genomic_DNA"/>
</dbReference>
<comment type="caution">
    <text evidence="2">The sequence shown here is derived from an EMBL/GenBank/DDBJ whole genome shotgun (WGS) entry which is preliminary data.</text>
</comment>
<proteinExistence type="predicted"/>
<evidence type="ECO:0000313" key="1">
    <source>
        <dbReference type="EMBL" id="MBB6071086.1"/>
    </source>
</evidence>
<accession>A0A841H7W7</accession>
<name>A0A841H7W7_9BACT</name>
<dbReference type="AlphaFoldDB" id="A0A841H7W7"/>
<reference evidence="2 3" key="1">
    <citation type="submission" date="2020-08" db="EMBL/GenBank/DDBJ databases">
        <title>Genomic Encyclopedia of Type Strains, Phase IV (KMG-IV): sequencing the most valuable type-strain genomes for metagenomic binning, comparative biology and taxonomic classification.</title>
        <authorList>
            <person name="Goeker M."/>
        </authorList>
    </citation>
    <scope>NUCLEOTIDE SEQUENCE [LARGE SCALE GENOMIC DNA]</scope>
    <source>
        <strain evidence="2 3">DSM 29007</strain>
    </source>
</reference>
<evidence type="ECO:0000313" key="3">
    <source>
        <dbReference type="Proteomes" id="UP000582837"/>
    </source>
</evidence>